<keyword evidence="1" id="KW-1133">Transmembrane helix</keyword>
<dbReference type="GO" id="GO:0015914">
    <property type="term" value="P:phospholipid transport"/>
    <property type="evidence" value="ECO:0007669"/>
    <property type="project" value="InterPro"/>
</dbReference>
<accession>A0A9X3Z6T5</accession>
<dbReference type="Pfam" id="PF02470">
    <property type="entry name" value="MlaD"/>
    <property type="match status" value="1"/>
</dbReference>
<evidence type="ECO:0000256" key="1">
    <source>
        <dbReference type="SAM" id="Phobius"/>
    </source>
</evidence>
<gene>
    <name evidence="3" type="primary">mlaD</name>
    <name evidence="3" type="ORF">NYP16_06125</name>
</gene>
<protein>
    <submittedName>
        <fullName evidence="3">Outer membrane lipid asymmetry maintenance protein MlaD</fullName>
    </submittedName>
</protein>
<keyword evidence="4" id="KW-1185">Reference proteome</keyword>
<dbReference type="InterPro" id="IPR003399">
    <property type="entry name" value="Mce/MlaD"/>
</dbReference>
<evidence type="ECO:0000313" key="4">
    <source>
        <dbReference type="Proteomes" id="UP001141619"/>
    </source>
</evidence>
<dbReference type="InterPro" id="IPR030970">
    <property type="entry name" value="ABC_MlaD"/>
</dbReference>
<reference evidence="3" key="1">
    <citation type="submission" date="2022-08" db="EMBL/GenBank/DDBJ databases">
        <authorList>
            <person name="Vandamme P."/>
            <person name="Hettiarachchi A."/>
            <person name="Peeters C."/>
            <person name="Cnockaert M."/>
            <person name="Carlier A."/>
        </authorList>
    </citation>
    <scope>NUCLEOTIDE SEQUENCE</scope>
    <source>
        <strain evidence="3">LMG 31809</strain>
    </source>
</reference>
<proteinExistence type="predicted"/>
<dbReference type="AlphaFoldDB" id="A0A9X3Z6T5"/>
<dbReference type="NCBIfam" id="TIGR04430">
    <property type="entry name" value="OM_asym_MlaD"/>
    <property type="match status" value="1"/>
</dbReference>
<feature type="domain" description="Mce/MlaD" evidence="2">
    <location>
        <begin position="37"/>
        <end position="114"/>
    </location>
</feature>
<dbReference type="PANTHER" id="PTHR33371">
    <property type="entry name" value="INTERMEMBRANE PHOSPHOLIPID TRANSPORT SYSTEM BINDING PROTEIN MLAD-RELATED"/>
    <property type="match status" value="1"/>
</dbReference>
<evidence type="ECO:0000259" key="2">
    <source>
        <dbReference type="Pfam" id="PF02470"/>
    </source>
</evidence>
<reference evidence="3" key="2">
    <citation type="journal article" date="2023" name="Syst. Appl. Microbiol.">
        <title>Govania unica gen. nov., sp. nov., a rare biosphere bacterium that represents a novel family in the class Alphaproteobacteria.</title>
        <authorList>
            <person name="Vandamme P."/>
            <person name="Peeters C."/>
            <person name="Hettiarachchi A."/>
            <person name="Cnockaert M."/>
            <person name="Carlier A."/>
        </authorList>
    </citation>
    <scope>NUCLEOTIDE SEQUENCE</scope>
    <source>
        <strain evidence="3">LMG 31809</strain>
    </source>
</reference>
<keyword evidence="1" id="KW-0472">Membrane</keyword>
<dbReference type="RefSeq" id="WP_274943232.1">
    <property type="nucleotide sequence ID" value="NZ_JANWOI010000002.1"/>
</dbReference>
<dbReference type="PANTHER" id="PTHR33371:SF4">
    <property type="entry name" value="INTERMEMBRANE PHOSPHOLIPID TRANSPORT SYSTEM BINDING PROTEIN MLAD"/>
    <property type="match status" value="1"/>
</dbReference>
<comment type="caution">
    <text evidence="3">The sequence shown here is derived from an EMBL/GenBank/DDBJ whole genome shotgun (WGS) entry which is preliminary data.</text>
</comment>
<dbReference type="EMBL" id="JANWOI010000002">
    <property type="protein sequence ID" value="MDA5193530.1"/>
    <property type="molecule type" value="Genomic_DNA"/>
</dbReference>
<evidence type="ECO:0000313" key="3">
    <source>
        <dbReference type="EMBL" id="MDA5193530.1"/>
    </source>
</evidence>
<sequence length="161" mass="16837">MSRHNLVETLMGAVVLVAAGGFLAFAYKNTELRSIGGYELNARFDRVDGLPVGADVRISGIKVGTVVSQRLDTNTYQAVVGMSIEKSVKLPEDSMAKIASSGLLGGNYLALSPGASDDMLKPGEEITETQGSVDLLTLLSKFASGSGSSSSDHKASSDHKE</sequence>
<dbReference type="Proteomes" id="UP001141619">
    <property type="component" value="Unassembled WGS sequence"/>
</dbReference>
<organism evidence="3 4">
    <name type="scientific">Govanella unica</name>
    <dbReference type="NCBI Taxonomy" id="2975056"/>
    <lineage>
        <taxon>Bacteria</taxon>
        <taxon>Pseudomonadati</taxon>
        <taxon>Pseudomonadota</taxon>
        <taxon>Alphaproteobacteria</taxon>
        <taxon>Emcibacterales</taxon>
        <taxon>Govanellaceae</taxon>
        <taxon>Govanella</taxon>
    </lineage>
</organism>
<feature type="transmembrane region" description="Helical" evidence="1">
    <location>
        <begin position="6"/>
        <end position="27"/>
    </location>
</feature>
<name>A0A9X3Z6T5_9PROT</name>
<keyword evidence="1" id="KW-0812">Transmembrane</keyword>
<dbReference type="InterPro" id="IPR052336">
    <property type="entry name" value="MlaD_Phospholipid_Transporter"/>
</dbReference>